<dbReference type="InterPro" id="IPR008631">
    <property type="entry name" value="Glycogen_synth"/>
</dbReference>
<dbReference type="GO" id="GO:0005978">
    <property type="term" value="P:glycogen biosynthetic process"/>
    <property type="evidence" value="ECO:0007669"/>
    <property type="project" value="InterPro"/>
</dbReference>
<dbReference type="GO" id="GO:0005737">
    <property type="term" value="C:cytoplasm"/>
    <property type="evidence" value="ECO:0007669"/>
    <property type="project" value="TreeGrafter"/>
</dbReference>
<protein>
    <submittedName>
        <fullName evidence="3">Glycosyl transferase</fullName>
    </submittedName>
</protein>
<dbReference type="SUPFAM" id="SSF53756">
    <property type="entry name" value="UDP-Glycosyltransferase/glycogen phosphorylase"/>
    <property type="match status" value="1"/>
</dbReference>
<dbReference type="PANTHER" id="PTHR10176:SF3">
    <property type="entry name" value="GLYCOGEN [STARCH] SYNTHASE"/>
    <property type="match status" value="1"/>
</dbReference>
<dbReference type="Gene3D" id="3.40.50.2000">
    <property type="entry name" value="Glycogen Phosphorylase B"/>
    <property type="match status" value="2"/>
</dbReference>
<reference evidence="3 4" key="1">
    <citation type="submission" date="2021-12" db="EMBL/GenBank/DDBJ databases">
        <title>Genome sequencing of bacteria with rrn-lacking chromosome and rrn-plasmid.</title>
        <authorList>
            <person name="Anda M."/>
            <person name="Iwasaki W."/>
        </authorList>
    </citation>
    <scope>NUCLEOTIDE SEQUENCE [LARGE SCALE GENOMIC DNA]</scope>
    <source>
        <strain evidence="3 4">DSM 100852</strain>
    </source>
</reference>
<dbReference type="KEGG" id="fax:FUAX_29260"/>
<dbReference type="Pfam" id="PF05693">
    <property type="entry name" value="Glycogen_syn"/>
    <property type="match status" value="1"/>
</dbReference>
<dbReference type="PANTHER" id="PTHR10176">
    <property type="entry name" value="GLYCOGEN SYNTHASE"/>
    <property type="match status" value="1"/>
</dbReference>
<evidence type="ECO:0000256" key="2">
    <source>
        <dbReference type="ARBA" id="ARBA00022679"/>
    </source>
</evidence>
<proteinExistence type="predicted"/>
<sequence>MRTKSEKSRRSSTRRISKSNISKTLLCEVAWEVCNQVGGIYTVLRSKAPTMVRKWGDHYCLVGPYIESQASAAFDPLPLDPSDPFAKATLNLREKGFEAHYGEWLVSGRPRTVLINIDGVYDRLGDYKYHLWENHDIATPSDDGLLNKTLAFGYVTELFFRELARPTVTNKHVLGHFHEWMAATPILNLRRDNIPVSTIFTTHATLLGRYLAMNDPDFYDHLPFYDWHKEALNFNIESQVKIERFAANAADVLTTVSEITAQECVSLLGRQPEEVVPNGINIERFTAFHEFQNLHIEYKERIHQFVMAHFFQNYTFNLDKTLYFFTSGRYEFKNKGFDVTLEALAKLNYMLQREDSDMTVVMFFVTRQPFNSINPDVLQSRAMMEELRQTTKGILKQVGERMFYAAASGTDYELPNLNEFVDEYWKLRFRRTLQSWKNDRFPPIVTHNLEDDANDEILNTLRTSNLINKPEDRVKVVYHPDFINSTNPLFGIDYMQFVRGCHLGVFPSYYEPWGYTPLECMACGIPAVTSDLSGFGEYVIDNMNEPENKGLVVNNRKDADFQASADQLARKLYKFTQLDRRERIDMRNKTESASTFFDWKNLVHHYEKAHNLALSRLKERVK</sequence>
<dbReference type="AlphaFoldDB" id="A0AAU9CVG7"/>
<dbReference type="GO" id="GO:0004373">
    <property type="term" value="F:alpha-1,4-glucan glucosyltransferase (UDP-glucose donor) activity"/>
    <property type="evidence" value="ECO:0007669"/>
    <property type="project" value="InterPro"/>
</dbReference>
<accession>A0AAU9CVG7</accession>
<evidence type="ECO:0000313" key="4">
    <source>
        <dbReference type="Proteomes" id="UP001348817"/>
    </source>
</evidence>
<name>A0AAU9CVG7_9BACT</name>
<dbReference type="Proteomes" id="UP001348817">
    <property type="component" value="Chromosome"/>
</dbReference>
<dbReference type="EMBL" id="AP025314">
    <property type="protein sequence ID" value="BDD10494.1"/>
    <property type="molecule type" value="Genomic_DNA"/>
</dbReference>
<evidence type="ECO:0000256" key="1">
    <source>
        <dbReference type="ARBA" id="ARBA00022676"/>
    </source>
</evidence>
<organism evidence="3 4">
    <name type="scientific">Fulvitalea axinellae</name>
    <dbReference type="NCBI Taxonomy" id="1182444"/>
    <lineage>
        <taxon>Bacteria</taxon>
        <taxon>Pseudomonadati</taxon>
        <taxon>Bacteroidota</taxon>
        <taxon>Cytophagia</taxon>
        <taxon>Cytophagales</taxon>
        <taxon>Persicobacteraceae</taxon>
        <taxon>Fulvitalea</taxon>
    </lineage>
</organism>
<evidence type="ECO:0000313" key="3">
    <source>
        <dbReference type="EMBL" id="BDD10494.1"/>
    </source>
</evidence>
<keyword evidence="1" id="KW-0328">Glycosyltransferase</keyword>
<gene>
    <name evidence="3" type="ORF">FUAX_29260</name>
</gene>
<keyword evidence="4" id="KW-1185">Reference proteome</keyword>
<dbReference type="Gene3D" id="6.10.260.10">
    <property type="match status" value="1"/>
</dbReference>
<keyword evidence="2 3" id="KW-0808">Transferase</keyword>
<dbReference type="RefSeq" id="WP_338392047.1">
    <property type="nucleotide sequence ID" value="NZ_AP025314.1"/>
</dbReference>